<organism evidence="2">
    <name type="scientific">Heterosigma akashiwo</name>
    <name type="common">Chromophytic alga</name>
    <name type="synonym">Heterosigma carterae</name>
    <dbReference type="NCBI Taxonomy" id="2829"/>
    <lineage>
        <taxon>Eukaryota</taxon>
        <taxon>Sar</taxon>
        <taxon>Stramenopiles</taxon>
        <taxon>Ochrophyta</taxon>
        <taxon>Raphidophyceae</taxon>
        <taxon>Chattonellales</taxon>
        <taxon>Chattonellaceae</taxon>
        <taxon>Heterosigma</taxon>
    </lineage>
</organism>
<feature type="compositionally biased region" description="Basic residues" evidence="1">
    <location>
        <begin position="435"/>
        <end position="448"/>
    </location>
</feature>
<protein>
    <submittedName>
        <fullName evidence="2">Uncharacterized protein</fullName>
    </submittedName>
</protein>
<feature type="region of interest" description="Disordered" evidence="1">
    <location>
        <begin position="417"/>
        <end position="448"/>
    </location>
</feature>
<feature type="compositionally biased region" description="Low complexity" evidence="1">
    <location>
        <begin position="152"/>
        <end position="164"/>
    </location>
</feature>
<sequence>MAPSSTSKQKLCKLAGVLYLVQYSAGFTSVVPNQTPSGIGISKGTIRVEGGVTLWASEEGSDGSSSAQQASGYAARRRNTKLTYGGKRQKKQPKAIRFKDIESLEELQELETQMQQETTEQVELVQKVQPEQVELEPEQVEPEPEQVEPELEQPSLSESLSSQGSDDLMQVTMGGQSMFLPVARAEILIAAGAAERIGAAPAPAPASAPVSAEEPALVQVKMGGNTMYLEADQAEALLASGAATRVGPAPAPALDFDNPTDDPWYGRVVIFEQLDDDLNPVPNAPALAGVPLPQPKAAAAAPTPAAAADPDALVRVLLGGQPLFVPAAQAQALLAAGAAQPLDGDDAAAPAAAAPVGGRERRRRTSAAAVVQAAAAAVEAPADPDALVRVKMGGQMLYVPYAQAQALLASGAAEPVKGNKVPVRGVGGEEEPRKGFRQRVKSLFKKED</sequence>
<feature type="compositionally biased region" description="Acidic residues" evidence="1">
    <location>
        <begin position="133"/>
        <end position="151"/>
    </location>
</feature>
<evidence type="ECO:0000313" key="2">
    <source>
        <dbReference type="EMBL" id="CAE0630542.1"/>
    </source>
</evidence>
<evidence type="ECO:0000256" key="1">
    <source>
        <dbReference type="SAM" id="MobiDB-lite"/>
    </source>
</evidence>
<name>A0A7S3XRW1_HETAK</name>
<reference evidence="2" key="1">
    <citation type="submission" date="2021-01" db="EMBL/GenBank/DDBJ databases">
        <authorList>
            <person name="Corre E."/>
            <person name="Pelletier E."/>
            <person name="Niang G."/>
            <person name="Scheremetjew M."/>
            <person name="Finn R."/>
            <person name="Kale V."/>
            <person name="Holt S."/>
            <person name="Cochrane G."/>
            <person name="Meng A."/>
            <person name="Brown T."/>
            <person name="Cohen L."/>
        </authorList>
    </citation>
    <scope>NUCLEOTIDE SEQUENCE</scope>
    <source>
        <strain evidence="2">CCMP3107</strain>
    </source>
</reference>
<feature type="region of interest" description="Disordered" evidence="1">
    <location>
        <begin position="132"/>
        <end position="164"/>
    </location>
</feature>
<feature type="region of interest" description="Disordered" evidence="1">
    <location>
        <begin position="57"/>
        <end position="91"/>
    </location>
</feature>
<gene>
    <name evidence="2" type="ORF">HAKA00212_LOCUS9238</name>
</gene>
<accession>A0A7S3XRW1</accession>
<feature type="compositionally biased region" description="Low complexity" evidence="1">
    <location>
        <begin position="57"/>
        <end position="74"/>
    </location>
</feature>
<proteinExistence type="predicted"/>
<dbReference type="EMBL" id="HBIU01019859">
    <property type="protein sequence ID" value="CAE0630542.1"/>
    <property type="molecule type" value="Transcribed_RNA"/>
</dbReference>
<dbReference type="AlphaFoldDB" id="A0A7S3XRW1"/>